<keyword evidence="12" id="KW-0408">Iron</keyword>
<dbReference type="Gene3D" id="3.60.20.10">
    <property type="entry name" value="Glutamine Phosphoribosylpyrophosphate, subunit 1, domain 1"/>
    <property type="match status" value="1"/>
</dbReference>
<dbReference type="SUPFAM" id="SSF51395">
    <property type="entry name" value="FMN-linked oxidoreductases"/>
    <property type="match status" value="1"/>
</dbReference>
<comment type="pathway">
    <text evidence="4">Nitrogen metabolism.</text>
</comment>
<evidence type="ECO:0000256" key="4">
    <source>
        <dbReference type="ARBA" id="ARBA00004909"/>
    </source>
</evidence>
<dbReference type="AlphaFoldDB" id="A0A9E7JAJ2"/>
<name>A0A9E7JAJ2_9LILI</name>
<comment type="similarity">
    <text evidence="5">Belongs to the glutamate synthase family.</text>
</comment>
<comment type="pathway">
    <text evidence="16">Amino-acid biosynthesis; L-glutamate biosynthesis via GLT pathway; L-glutamate from 2-oxoglutarate and L-glutamine (ferredoxin route): step 1/1.</text>
</comment>
<reference evidence="20" key="1">
    <citation type="submission" date="2022-05" db="EMBL/GenBank/DDBJ databases">
        <title>The Musa troglodytarum L. genome provides insights into the mechanism of non-climacteric behaviour and enrichment of carotenoids.</title>
        <authorList>
            <person name="Wang J."/>
        </authorList>
    </citation>
    <scope>NUCLEOTIDE SEQUENCE</scope>
    <source>
        <tissue evidence="20">Leaf</tissue>
    </source>
</reference>
<organism evidence="20 21">
    <name type="scientific">Musa troglodytarum</name>
    <name type="common">fe'i banana</name>
    <dbReference type="NCBI Taxonomy" id="320322"/>
    <lineage>
        <taxon>Eukaryota</taxon>
        <taxon>Viridiplantae</taxon>
        <taxon>Streptophyta</taxon>
        <taxon>Embryophyta</taxon>
        <taxon>Tracheophyta</taxon>
        <taxon>Spermatophyta</taxon>
        <taxon>Magnoliopsida</taxon>
        <taxon>Liliopsida</taxon>
        <taxon>Zingiberales</taxon>
        <taxon>Musaceae</taxon>
        <taxon>Musa</taxon>
    </lineage>
</organism>
<evidence type="ECO:0000259" key="19">
    <source>
        <dbReference type="PROSITE" id="PS51278"/>
    </source>
</evidence>
<comment type="pathway">
    <text evidence="3">Energy metabolism; nitrogen metabolism.</text>
</comment>
<keyword evidence="7" id="KW-0285">Flavoprotein</keyword>
<dbReference type="OrthoDB" id="779963at2759"/>
<feature type="domain" description="Glutamine amidotransferase type-2" evidence="19">
    <location>
        <begin position="209"/>
        <end position="609"/>
    </location>
</feature>
<feature type="region of interest" description="Disordered" evidence="18">
    <location>
        <begin position="1128"/>
        <end position="1150"/>
    </location>
</feature>
<evidence type="ECO:0000256" key="10">
    <source>
        <dbReference type="ARBA" id="ARBA00022962"/>
    </source>
</evidence>
<dbReference type="PANTHER" id="PTHR11938:SF133">
    <property type="entry name" value="GLUTAMATE SYNTHASE (NADH)"/>
    <property type="match status" value="1"/>
</dbReference>
<evidence type="ECO:0000256" key="11">
    <source>
        <dbReference type="ARBA" id="ARBA00023002"/>
    </source>
</evidence>
<evidence type="ECO:0000256" key="18">
    <source>
        <dbReference type="SAM" id="MobiDB-lite"/>
    </source>
</evidence>
<dbReference type="GO" id="GO:0006537">
    <property type="term" value="P:glutamate biosynthetic process"/>
    <property type="evidence" value="ECO:0007669"/>
    <property type="project" value="UniProtKB-KW"/>
</dbReference>
<accession>A0A9E7JAJ2</accession>
<evidence type="ECO:0000256" key="12">
    <source>
        <dbReference type="ARBA" id="ARBA00023004"/>
    </source>
</evidence>
<keyword evidence="9" id="KW-0479">Metal-binding</keyword>
<dbReference type="FunFam" id="3.20.20.70:FF:000031">
    <property type="entry name" value="Glutamate synthase 1 [NADH]"/>
    <property type="match status" value="1"/>
</dbReference>
<keyword evidence="11" id="KW-0560">Oxidoreductase</keyword>
<dbReference type="Gene3D" id="3.20.20.70">
    <property type="entry name" value="Aldolase class I"/>
    <property type="match status" value="2"/>
</dbReference>
<dbReference type="CDD" id="cd00713">
    <property type="entry name" value="GltS"/>
    <property type="match status" value="1"/>
</dbReference>
<evidence type="ECO:0000256" key="14">
    <source>
        <dbReference type="ARBA" id="ARBA00023164"/>
    </source>
</evidence>
<evidence type="ECO:0000256" key="13">
    <source>
        <dbReference type="ARBA" id="ARBA00023014"/>
    </source>
</evidence>
<dbReference type="InterPro" id="IPR006982">
    <property type="entry name" value="Glu_synth_centr_N"/>
</dbReference>
<dbReference type="InterPro" id="IPR050711">
    <property type="entry name" value="ET-N_metabolism_enzyme"/>
</dbReference>
<dbReference type="EC" id="1.4.7.1" evidence="17"/>
<dbReference type="GO" id="GO:0016041">
    <property type="term" value="F:glutamate synthase (ferredoxin) activity"/>
    <property type="evidence" value="ECO:0007669"/>
    <property type="project" value="UniProtKB-EC"/>
</dbReference>
<keyword evidence="8" id="KW-0288">FMN</keyword>
<gene>
    <name evidence="20" type="ORF">MUK42_07780</name>
</gene>
<evidence type="ECO:0000256" key="5">
    <source>
        <dbReference type="ARBA" id="ARBA00009716"/>
    </source>
</evidence>
<dbReference type="Pfam" id="PF04898">
    <property type="entry name" value="Glu_syn_central"/>
    <property type="match status" value="1"/>
</dbReference>
<dbReference type="PANTHER" id="PTHR11938">
    <property type="entry name" value="FAD NADPH DEHYDROGENASE/OXIDOREDUCTASE"/>
    <property type="match status" value="1"/>
</dbReference>
<dbReference type="GO" id="GO:0051538">
    <property type="term" value="F:3 iron, 4 sulfur cluster binding"/>
    <property type="evidence" value="ECO:0007669"/>
    <property type="project" value="UniProtKB-KW"/>
</dbReference>
<keyword evidence="14" id="KW-0314">Glutamate biosynthesis</keyword>
<dbReference type="InterPro" id="IPR013785">
    <property type="entry name" value="Aldolase_TIM"/>
</dbReference>
<dbReference type="PROSITE" id="PS51278">
    <property type="entry name" value="GATASE_TYPE_2"/>
    <property type="match status" value="1"/>
</dbReference>
<dbReference type="Pfam" id="PF00310">
    <property type="entry name" value="GATase_2"/>
    <property type="match status" value="2"/>
</dbReference>
<dbReference type="GO" id="GO:0016040">
    <property type="term" value="F:glutamate synthase (NADH) activity"/>
    <property type="evidence" value="ECO:0007669"/>
    <property type="project" value="TreeGrafter"/>
</dbReference>
<evidence type="ECO:0000256" key="8">
    <source>
        <dbReference type="ARBA" id="ARBA00022643"/>
    </source>
</evidence>
<evidence type="ECO:0000256" key="16">
    <source>
        <dbReference type="ARBA" id="ARBA00037928"/>
    </source>
</evidence>
<evidence type="ECO:0000256" key="15">
    <source>
        <dbReference type="ARBA" id="ARBA00023291"/>
    </source>
</evidence>
<keyword evidence="10" id="KW-0315">Glutamine amidotransferase</keyword>
<keyword evidence="21" id="KW-1185">Reference proteome</keyword>
<evidence type="ECO:0000256" key="2">
    <source>
        <dbReference type="ARBA" id="ARBA00001927"/>
    </source>
</evidence>
<evidence type="ECO:0000256" key="3">
    <source>
        <dbReference type="ARBA" id="ARBA00004802"/>
    </source>
</evidence>
<feature type="compositionally biased region" description="Basic residues" evidence="18">
    <location>
        <begin position="1141"/>
        <end position="1150"/>
    </location>
</feature>
<evidence type="ECO:0000256" key="9">
    <source>
        <dbReference type="ARBA" id="ARBA00022723"/>
    </source>
</evidence>
<dbReference type="Proteomes" id="UP001055439">
    <property type="component" value="Chromosome 1"/>
</dbReference>
<proteinExistence type="inferred from homology"/>
<protein>
    <recommendedName>
        <fullName evidence="17">glutamate synthase (ferredoxin)</fullName>
        <ecNumber evidence="17">1.4.7.1</ecNumber>
    </recommendedName>
</protein>
<dbReference type="InterPro" id="IPR029055">
    <property type="entry name" value="Ntn_hydrolases_N"/>
</dbReference>
<evidence type="ECO:0000313" key="21">
    <source>
        <dbReference type="Proteomes" id="UP001055439"/>
    </source>
</evidence>
<evidence type="ECO:0000256" key="1">
    <source>
        <dbReference type="ARBA" id="ARBA00001917"/>
    </source>
</evidence>
<dbReference type="GO" id="GO:0046872">
    <property type="term" value="F:metal ion binding"/>
    <property type="evidence" value="ECO:0007669"/>
    <property type="project" value="UniProtKB-KW"/>
</dbReference>
<keyword evidence="15" id="KW-0003">3Fe-4S</keyword>
<evidence type="ECO:0000313" key="20">
    <source>
        <dbReference type="EMBL" id="URD74009.1"/>
    </source>
</evidence>
<evidence type="ECO:0000256" key="17">
    <source>
        <dbReference type="ARBA" id="ARBA00039085"/>
    </source>
</evidence>
<dbReference type="InterPro" id="IPR017932">
    <property type="entry name" value="GATase_2_dom"/>
</dbReference>
<sequence length="1150" mass="127810">MPSGKPAGSPRGESEEAIEIEIVSEAAPRPFALFPFYRRPREIHRRGGEVLVNAAIFIRSFSHLSLASPPVLASVGCRERRRRRSEGKSAPGTVLLNDPFGFSFFYLPGSAFYLRSEPVSLPSVVNHKRSVRRGGRAVRCSAFRRAQTMHLESQFLGTKLRACERVQLWRTDGPGRSPKLRVVSPSMSLSRVPEKPLGLYDPSFDKDSCGVGFIAELSGEYSRKTVADALEMLLRMSHRGACGCETNTGDGAGILVALPHEFFKEARTLSFPGSLFHVTEDVGIQLPPPGQYAVGMFFLPTDDGRRNESKVIFAKMYILRRISMVAIRDALNLQYGGARDFYICSLSSRTVVYKGQLKPVQLKDYYYADLGDERFTSYLALVNIILSDLLLYEQTLINEDRKETLVVGLLSASHGQWEESSNLKVKIMVHSRFSTNTFPSWDRAQPMRVLGHNGEINTLRGNVNWMKAREGLLKCSELDLSRNDMEKLLPIVDASSSDSGNESLPEAVMMMIPEAWQNDNNMDPDKKALYEYFSALMEPWDGPALISFTDGHYLGATLDRNGLRPGRFYITHSGRVIMASEVGVVDISPADVSRKGRLHPGMMLLVDFENHTVVDDEKLKKQYSQARPYREWLQRQKISLEEIVNSIPKSDRIPPSIFGTAPAQNHDENMENTGICGLLAPLKAFGYTTEALDMLLLPMAKDATEALGSMGNDAPLAVMSNREKLSFEYFKQMFAQVTNPPIDPIREKIVTSMECMIGPEGDLTETTEEQCHRLSLKGPLLSIDEMQAIKKMNYRGWRSKVLDITYPKKDGRKGLEETLDRICLEACAAIHGGYTTLVLSDRVGAVHQHLVSTLERTCIGLLVESAEPREVHHFCTLVGFGADAICPYLAIETIWRLQIDGKISPRADGKFHSREDLVKRYFKASNHGMMKVLAKMGISTLASYKGAQIFEALGLSSEVIQKCFEGTPSRVEGATFEMLAGDSLRLHELAFPTRDLPLGSAEALALPNPGDYHWRKGGEVHLNDPLAIAKLQEATRANSVAAYKEYSRLTFSFLNTEVSKSRDGTDPPMEGREETIRAARAAPPPRPPAAACVCIRRRRCLGDLANEKEEDPKPKVLGAAGFKAVENKAEGVEGAAAAMNGKKRRKRNTQ</sequence>
<keyword evidence="6" id="KW-0028">Amino-acid biosynthesis</keyword>
<keyword evidence="13" id="KW-0411">Iron-sulfur</keyword>
<comment type="cofactor">
    <cofactor evidence="1">
        <name>FMN</name>
        <dbReference type="ChEBI" id="CHEBI:58210"/>
    </cofactor>
</comment>
<dbReference type="GO" id="GO:0019676">
    <property type="term" value="P:ammonia assimilation cycle"/>
    <property type="evidence" value="ECO:0007669"/>
    <property type="project" value="TreeGrafter"/>
</dbReference>
<evidence type="ECO:0000256" key="7">
    <source>
        <dbReference type="ARBA" id="ARBA00022630"/>
    </source>
</evidence>
<evidence type="ECO:0000256" key="6">
    <source>
        <dbReference type="ARBA" id="ARBA00022605"/>
    </source>
</evidence>
<comment type="cofactor">
    <cofactor evidence="2">
        <name>[3Fe-4S] cluster</name>
        <dbReference type="ChEBI" id="CHEBI:21137"/>
    </cofactor>
</comment>
<dbReference type="EMBL" id="CP097502">
    <property type="protein sequence ID" value="URD74009.1"/>
    <property type="molecule type" value="Genomic_DNA"/>
</dbReference>
<dbReference type="SUPFAM" id="SSF56235">
    <property type="entry name" value="N-terminal nucleophile aminohydrolases (Ntn hydrolases)"/>
    <property type="match status" value="2"/>
</dbReference>